<dbReference type="InterPro" id="IPR027304">
    <property type="entry name" value="Trigger_fact/SurA_dom_sf"/>
</dbReference>
<keyword evidence="1 3" id="KW-0413">Isomerase</keyword>
<dbReference type="PROSITE" id="PS50198">
    <property type="entry name" value="PPIC_PPIASE_2"/>
    <property type="match status" value="1"/>
</dbReference>
<dbReference type="STRING" id="745776.DGo_CA1681"/>
<dbReference type="PANTHER" id="PTHR47245">
    <property type="entry name" value="PEPTIDYLPROLYL ISOMERASE"/>
    <property type="match status" value="1"/>
</dbReference>
<dbReference type="KEGG" id="dgo:DGo_CA1681"/>
<feature type="domain" description="PpiC" evidence="2">
    <location>
        <begin position="147"/>
        <end position="236"/>
    </location>
</feature>
<dbReference type="Pfam" id="PF13616">
    <property type="entry name" value="Rotamase_3"/>
    <property type="match status" value="1"/>
</dbReference>
<protein>
    <submittedName>
        <fullName evidence="3">Peptidyl-prolyl cis-trans isomerase C</fullName>
    </submittedName>
</protein>
<dbReference type="PANTHER" id="PTHR47245:SF2">
    <property type="entry name" value="PEPTIDYL-PROLYL CIS-TRANS ISOMERASE HP_0175-RELATED"/>
    <property type="match status" value="1"/>
</dbReference>
<dbReference type="Proteomes" id="UP000007575">
    <property type="component" value="Chromosome"/>
</dbReference>
<gene>
    <name evidence="3" type="ordered locus">DGo_CA1681</name>
</gene>
<dbReference type="SUPFAM" id="SSF54534">
    <property type="entry name" value="FKBP-like"/>
    <property type="match status" value="1"/>
</dbReference>
<evidence type="ECO:0000313" key="4">
    <source>
        <dbReference type="Proteomes" id="UP000007575"/>
    </source>
</evidence>
<dbReference type="PATRIC" id="fig|745776.4.peg.1728"/>
<dbReference type="AlphaFoldDB" id="H8GVP6"/>
<dbReference type="SUPFAM" id="SSF109998">
    <property type="entry name" value="Triger factor/SurA peptide-binding domain-like"/>
    <property type="match status" value="1"/>
</dbReference>
<evidence type="ECO:0000259" key="2">
    <source>
        <dbReference type="PROSITE" id="PS50198"/>
    </source>
</evidence>
<dbReference type="InterPro" id="IPR046357">
    <property type="entry name" value="PPIase_dom_sf"/>
</dbReference>
<proteinExistence type="predicted"/>
<evidence type="ECO:0000313" key="3">
    <source>
        <dbReference type="EMBL" id="AFD25608.1"/>
    </source>
</evidence>
<keyword evidence="1" id="KW-0697">Rotamase</keyword>
<name>H8GVP6_DEIGI</name>
<accession>H8GVP6</accession>
<sequence length="301" mass="31749">MARIGNETVTLADFDRDFRQAVARVVNGQGAPFEESLLEEFAPARADYLKQYVRERATYQLARVANKPDAAALDAQVAQARAGFPTDAAFAEALGQRGYASEADFRAALERQTVVRAYLDTLQKRFTFGDSVVSGFYNLNRASFDRPGEACVKHILVATKAEADAVTAQLAAGGDFAKIAQEKSQDPGSAAAGGDLGCINSGDTVAAFDQASFNGPLNVPQTVQTEFGWHVLIVTKRTPAGLLPLAEAAPLIRQQLAGDAAQKYLDAQIARLAPQSFPAVVTVAAPAAAPAPAPTTAPSQP</sequence>
<dbReference type="HOGENOM" id="CLU_034646_5_3_0"/>
<dbReference type="eggNOG" id="COG0760">
    <property type="taxonomic scope" value="Bacteria"/>
</dbReference>
<dbReference type="InterPro" id="IPR050245">
    <property type="entry name" value="PrsA_foldase"/>
</dbReference>
<evidence type="ECO:0000256" key="1">
    <source>
        <dbReference type="PROSITE-ProRule" id="PRU00278"/>
    </source>
</evidence>
<dbReference type="GO" id="GO:0003755">
    <property type="term" value="F:peptidyl-prolyl cis-trans isomerase activity"/>
    <property type="evidence" value="ECO:0007669"/>
    <property type="project" value="UniProtKB-KW"/>
</dbReference>
<dbReference type="Gene3D" id="3.10.50.40">
    <property type="match status" value="1"/>
</dbReference>
<dbReference type="EMBL" id="CP002191">
    <property type="protein sequence ID" value="AFD25608.1"/>
    <property type="molecule type" value="Genomic_DNA"/>
</dbReference>
<dbReference type="InterPro" id="IPR000297">
    <property type="entry name" value="PPIase_PpiC"/>
</dbReference>
<keyword evidence="4" id="KW-1185">Reference proteome</keyword>
<organism evidence="3 4">
    <name type="scientific">Deinococcus gobiensis (strain DSM 21396 / JCM 16679 / CGMCC 1.7299 / I-0)</name>
    <dbReference type="NCBI Taxonomy" id="745776"/>
    <lineage>
        <taxon>Bacteria</taxon>
        <taxon>Thermotogati</taxon>
        <taxon>Deinococcota</taxon>
        <taxon>Deinococci</taxon>
        <taxon>Deinococcales</taxon>
        <taxon>Deinococcaceae</taxon>
        <taxon>Deinococcus</taxon>
    </lineage>
</organism>
<reference evidence="3 4" key="1">
    <citation type="journal article" date="2012" name="PLoS ONE">
        <title>Genome sequence and transcriptome analysis of the radioresistant bacterium Deinococcus gobiensis: insights into the extreme environmental adaptations.</title>
        <authorList>
            <person name="Yuan M."/>
            <person name="Chen M."/>
            <person name="Zhang W."/>
            <person name="Lu W."/>
            <person name="Wang J."/>
            <person name="Yang M."/>
            <person name="Zhao P."/>
            <person name="Tang R."/>
            <person name="Li X."/>
            <person name="Hao Y."/>
            <person name="Zhou Z."/>
            <person name="Zhan Y."/>
            <person name="Yu H."/>
            <person name="Teng C."/>
            <person name="Yan Y."/>
            <person name="Ping S."/>
            <person name="Wang Y."/>
            <person name="Lin M."/>
        </authorList>
    </citation>
    <scope>NUCLEOTIDE SEQUENCE [LARGE SCALE GENOMIC DNA]</scope>
    <source>
        <strain evidence="3 4">I-0</strain>
    </source>
</reference>